<dbReference type="Pfam" id="PF03916">
    <property type="entry name" value="NrfD"/>
    <property type="match status" value="1"/>
</dbReference>
<feature type="transmembrane region" description="Helical" evidence="7">
    <location>
        <begin position="94"/>
        <end position="115"/>
    </location>
</feature>
<dbReference type="InterPro" id="IPR005614">
    <property type="entry name" value="NrfD-like"/>
</dbReference>
<proteinExistence type="inferred from homology"/>
<protein>
    <submittedName>
        <fullName evidence="8">Uncharacterized protein</fullName>
    </submittedName>
</protein>
<feature type="transmembrane region" description="Helical" evidence="7">
    <location>
        <begin position="278"/>
        <end position="299"/>
    </location>
</feature>
<name>A0ABP6MP47_9ACTN</name>
<feature type="transmembrane region" description="Helical" evidence="7">
    <location>
        <begin position="20"/>
        <end position="41"/>
    </location>
</feature>
<keyword evidence="5 7" id="KW-1133">Transmembrane helix</keyword>
<dbReference type="PANTHER" id="PTHR34856">
    <property type="entry name" value="PROTEIN NRFD"/>
    <property type="match status" value="1"/>
</dbReference>
<feature type="transmembrane region" description="Helical" evidence="7">
    <location>
        <begin position="212"/>
        <end position="231"/>
    </location>
</feature>
<dbReference type="InterPro" id="IPR052049">
    <property type="entry name" value="Electron_transfer_protein"/>
</dbReference>
<evidence type="ECO:0000256" key="3">
    <source>
        <dbReference type="ARBA" id="ARBA00022475"/>
    </source>
</evidence>
<organism evidence="8 9">
    <name type="scientific">Planomonospora alba</name>
    <dbReference type="NCBI Taxonomy" id="161354"/>
    <lineage>
        <taxon>Bacteria</taxon>
        <taxon>Bacillati</taxon>
        <taxon>Actinomycetota</taxon>
        <taxon>Actinomycetes</taxon>
        <taxon>Streptosporangiales</taxon>
        <taxon>Streptosporangiaceae</taxon>
        <taxon>Planomonospora</taxon>
    </lineage>
</organism>
<evidence type="ECO:0000313" key="9">
    <source>
        <dbReference type="Proteomes" id="UP001500320"/>
    </source>
</evidence>
<feature type="transmembrane region" description="Helical" evidence="7">
    <location>
        <begin position="136"/>
        <end position="154"/>
    </location>
</feature>
<reference evidence="9" key="1">
    <citation type="journal article" date="2019" name="Int. J. Syst. Evol. Microbiol.">
        <title>The Global Catalogue of Microorganisms (GCM) 10K type strain sequencing project: providing services to taxonomists for standard genome sequencing and annotation.</title>
        <authorList>
            <consortium name="The Broad Institute Genomics Platform"/>
            <consortium name="The Broad Institute Genome Sequencing Center for Infectious Disease"/>
            <person name="Wu L."/>
            <person name="Ma J."/>
        </authorList>
    </citation>
    <scope>NUCLEOTIDE SEQUENCE [LARGE SCALE GENOMIC DNA]</scope>
    <source>
        <strain evidence="9">JCM 9373</strain>
    </source>
</reference>
<dbReference type="RefSeq" id="WP_344855976.1">
    <property type="nucleotide sequence ID" value="NZ_BAAAUT010000005.1"/>
</dbReference>
<comment type="subcellular location">
    <subcellularLocation>
        <location evidence="1">Cell membrane</location>
        <topology evidence="1">Multi-pass membrane protein</topology>
    </subcellularLocation>
</comment>
<keyword evidence="6 7" id="KW-0472">Membrane</keyword>
<evidence type="ECO:0000256" key="7">
    <source>
        <dbReference type="SAM" id="Phobius"/>
    </source>
</evidence>
<keyword evidence="3" id="KW-1003">Cell membrane</keyword>
<keyword evidence="4 7" id="KW-0812">Transmembrane</keyword>
<feature type="transmembrane region" description="Helical" evidence="7">
    <location>
        <begin position="251"/>
        <end position="271"/>
    </location>
</feature>
<evidence type="ECO:0000256" key="2">
    <source>
        <dbReference type="ARBA" id="ARBA00008929"/>
    </source>
</evidence>
<feature type="transmembrane region" description="Helical" evidence="7">
    <location>
        <begin position="53"/>
        <end position="74"/>
    </location>
</feature>
<gene>
    <name evidence="8" type="ORF">GCM10010466_07950</name>
</gene>
<comment type="caution">
    <text evidence="8">The sequence shown here is derived from an EMBL/GenBank/DDBJ whole genome shotgun (WGS) entry which is preliminary data.</text>
</comment>
<evidence type="ECO:0000313" key="8">
    <source>
        <dbReference type="EMBL" id="GAA3119533.1"/>
    </source>
</evidence>
<comment type="similarity">
    <text evidence="2">Belongs to the NrfD family.</text>
</comment>
<dbReference type="EMBL" id="BAAAUT010000005">
    <property type="protein sequence ID" value="GAA3119533.1"/>
    <property type="molecule type" value="Genomic_DNA"/>
</dbReference>
<accession>A0ABP6MP47</accession>
<evidence type="ECO:0000256" key="4">
    <source>
        <dbReference type="ARBA" id="ARBA00022692"/>
    </source>
</evidence>
<keyword evidence="9" id="KW-1185">Reference proteome</keyword>
<evidence type="ECO:0000256" key="6">
    <source>
        <dbReference type="ARBA" id="ARBA00023136"/>
    </source>
</evidence>
<dbReference type="Proteomes" id="UP001500320">
    <property type="component" value="Unassembled WGS sequence"/>
</dbReference>
<sequence>MTALRQAQPPLPEPAWGPLLAAYIVLVGLPSGVTLTTWWLGRQRLAGAVAADRYGAWGALGLLVLISAILVLDLGRPERFYLVITRFDNLGSPIAVGAKLIAVKMFLLAVLVYGFERRRRSADTAVTESAAAGRRAGSVLVWSLVFVSFALALYPASLLSGSWASPLAGSSGSALLFLLTALLMGAAALLLVVSARGGDGTRELLHTGRRALLLLVGLFAVALLFEVLSLAGRPPDRLLAGEMLAGSMSTLFWGVVVGGGIVVPSVGLLFFRARREVVFLSAAAALAGAAATRYLLFAVGQ</sequence>
<dbReference type="Gene3D" id="1.20.1630.10">
    <property type="entry name" value="Formate dehydrogenase/DMSO reductase domain"/>
    <property type="match status" value="1"/>
</dbReference>
<feature type="transmembrane region" description="Helical" evidence="7">
    <location>
        <begin position="174"/>
        <end position="192"/>
    </location>
</feature>
<dbReference type="PANTHER" id="PTHR34856:SF2">
    <property type="entry name" value="PROTEIN NRFD"/>
    <property type="match status" value="1"/>
</dbReference>
<evidence type="ECO:0000256" key="5">
    <source>
        <dbReference type="ARBA" id="ARBA00022989"/>
    </source>
</evidence>
<evidence type="ECO:0000256" key="1">
    <source>
        <dbReference type="ARBA" id="ARBA00004651"/>
    </source>
</evidence>